<dbReference type="Proteomes" id="UP000244803">
    <property type="component" value="Chromosome 2"/>
</dbReference>
<dbReference type="EMBL" id="CP056068">
    <property type="protein sequence ID" value="UKJ90814.1"/>
    <property type="molecule type" value="Genomic_DNA"/>
</dbReference>
<dbReference type="AlphaFoldDB" id="A0A976MBC7"/>
<evidence type="ECO:0000313" key="1">
    <source>
        <dbReference type="EMBL" id="UKJ90814.1"/>
    </source>
</evidence>
<dbReference type="OrthoDB" id="10504591at2759"/>
<sequence>MPNLVRAALGRNLPQRKWSPRNSEAQILGTASEIRAKGRKQSKEIPKSTCHPEGISREMIGLSERFTRRSTEADPKYRIYYNTVVLELCKIQLNVNTHDYTQEYIYTPKYAHMGIDTSLRVVQNQTLKSTCIQIMDAIDGFNAIATEQKKEIENGNVIPEFRKMASNNETISAIVARATTNKNIIRRTRKLREKNLVDCDRS</sequence>
<evidence type="ECO:0000313" key="2">
    <source>
        <dbReference type="Proteomes" id="UP000244803"/>
    </source>
</evidence>
<proteinExistence type="predicted"/>
<organism evidence="1 2">
    <name type="scientific">Theileria orientalis</name>
    <dbReference type="NCBI Taxonomy" id="68886"/>
    <lineage>
        <taxon>Eukaryota</taxon>
        <taxon>Sar</taxon>
        <taxon>Alveolata</taxon>
        <taxon>Apicomplexa</taxon>
        <taxon>Aconoidasida</taxon>
        <taxon>Piroplasmida</taxon>
        <taxon>Theileriidae</taxon>
        <taxon>Theileria</taxon>
    </lineage>
</organism>
<name>A0A976MBC7_THEOR</name>
<accession>A0A976MBC7</accession>
<protein>
    <submittedName>
        <fullName evidence="1">Uncharacterized protein</fullName>
    </submittedName>
</protein>
<reference evidence="1" key="1">
    <citation type="submission" date="2022-07" db="EMBL/GenBank/DDBJ databases">
        <title>Evaluation of T. orientalis genome assembly methods using nanopore sequencing and analysis of variation between genomes.</title>
        <authorList>
            <person name="Yam J."/>
            <person name="Micallef M.L."/>
            <person name="Liu M."/>
            <person name="Djordjevic S.P."/>
            <person name="Bogema D.R."/>
            <person name="Jenkins C."/>
        </authorList>
    </citation>
    <scope>NUCLEOTIDE SEQUENCE</scope>
    <source>
        <strain evidence="1">Fish Creek</strain>
    </source>
</reference>
<gene>
    <name evidence="1" type="ORF">MACJ_001749</name>
</gene>